<evidence type="ECO:0000259" key="1">
    <source>
        <dbReference type="Pfam" id="PF09356"/>
    </source>
</evidence>
<dbReference type="NCBIfam" id="TIGR02218">
    <property type="entry name" value="phg_TIGR02218"/>
    <property type="match status" value="1"/>
</dbReference>
<comment type="caution">
    <text evidence="2">The sequence shown here is derived from an EMBL/GenBank/DDBJ whole genome shotgun (WGS) entry which is preliminary data.</text>
</comment>
<dbReference type="InterPro" id="IPR011928">
    <property type="entry name" value="Phage_phiJL001_Gp84"/>
</dbReference>
<name>A0ABQ0GXL1_9HYPH</name>
<gene>
    <name evidence="2" type="ORF">PPNSA23_13440</name>
</gene>
<dbReference type="Pfam" id="PF09356">
    <property type="entry name" value="Phage_BR0599"/>
    <property type="match status" value="1"/>
</dbReference>
<accession>A0ABQ0GXL1</accession>
<evidence type="ECO:0000313" key="3">
    <source>
        <dbReference type="Proteomes" id="UP001628091"/>
    </source>
</evidence>
<keyword evidence="3" id="KW-1185">Reference proteome</keyword>
<evidence type="ECO:0000313" key="2">
    <source>
        <dbReference type="EMBL" id="GAB1581401.1"/>
    </source>
</evidence>
<dbReference type="Proteomes" id="UP001628091">
    <property type="component" value="Unassembled WGS sequence"/>
</dbReference>
<proteinExistence type="predicted"/>
<dbReference type="InterPro" id="IPR018964">
    <property type="entry name" value="Phage_phiJL001_Gp84_C"/>
</dbReference>
<reference evidence="2 3" key="1">
    <citation type="submission" date="2024-10" db="EMBL/GenBank/DDBJ databases">
        <title>Isolation, draft genome sequencing and identification of Phyllobacterium sp. NSA23, isolated from leaf soil.</title>
        <authorList>
            <person name="Akita H."/>
        </authorList>
    </citation>
    <scope>NUCLEOTIDE SEQUENCE [LARGE SCALE GENOMIC DNA]</scope>
    <source>
        <strain evidence="2 3">NSA23</strain>
    </source>
</reference>
<sequence length="295" mass="31605">MIPVPAALESHLQGTVTTHCFVWIIRRKDGAALGFTDHDRPLSVSGTTCEPQTGMTGSEASTALGLSIDSAEIEGALSSLAIDRADIERGLYDGATVETYLVNWSSPREHVLLRRSTVGKITRADGRFTAELKGAAAVLDKIRGRRVMRNCDADLGDRHCGVNAADPRYCAEGRVTRTDDAAFLAAGLERFQPGWFDNGHLTWTSGANAGKAAMVVSHVLTGLASRLVLRDIPGDPVEIGDRFRIVAGCDKSFAQCRAKFANTVNFRGFPHLPGNDAAYGYVSDDAEFDGGPLVP</sequence>
<dbReference type="RefSeq" id="WP_407864239.1">
    <property type="nucleotide sequence ID" value="NZ_BAAFZP010000001.1"/>
</dbReference>
<protein>
    <submittedName>
        <fullName evidence="2">DUF2163 domain-containing protein</fullName>
    </submittedName>
</protein>
<dbReference type="Pfam" id="PF09931">
    <property type="entry name" value="Phage_phiJL001_Gp84_N"/>
    <property type="match status" value="1"/>
</dbReference>
<feature type="domain" description="Bacteriophage phiJL001 Gp84 C-terminal" evidence="1">
    <location>
        <begin position="194"/>
        <end position="276"/>
    </location>
</feature>
<organism evidence="2 3">
    <name type="scientific">Phyllobacterium phragmitis</name>
    <dbReference type="NCBI Taxonomy" id="2670329"/>
    <lineage>
        <taxon>Bacteria</taxon>
        <taxon>Pseudomonadati</taxon>
        <taxon>Pseudomonadota</taxon>
        <taxon>Alphaproteobacteria</taxon>
        <taxon>Hyphomicrobiales</taxon>
        <taxon>Phyllobacteriaceae</taxon>
        <taxon>Phyllobacterium</taxon>
    </lineage>
</organism>
<dbReference type="EMBL" id="BAAFZP010000001">
    <property type="protein sequence ID" value="GAB1581401.1"/>
    <property type="molecule type" value="Genomic_DNA"/>
</dbReference>